<evidence type="ECO:0000256" key="1">
    <source>
        <dbReference type="ARBA" id="ARBA00022448"/>
    </source>
</evidence>
<dbReference type="PROSITE" id="PS00211">
    <property type="entry name" value="ABC_TRANSPORTER_1"/>
    <property type="match status" value="1"/>
</dbReference>
<comment type="caution">
    <text evidence="5">The sequence shown here is derived from an EMBL/GenBank/DDBJ whole genome shotgun (WGS) entry which is preliminary data.</text>
</comment>
<dbReference type="SMART" id="SM00382">
    <property type="entry name" value="AAA"/>
    <property type="match status" value="1"/>
</dbReference>
<dbReference type="PANTHER" id="PTHR42781:SF4">
    <property type="entry name" value="SPERMIDINE_PUTRESCINE IMPORT ATP-BINDING PROTEIN POTA"/>
    <property type="match status" value="1"/>
</dbReference>
<evidence type="ECO:0000313" key="6">
    <source>
        <dbReference type="Proteomes" id="UP001262410"/>
    </source>
</evidence>
<dbReference type="InterPro" id="IPR003439">
    <property type="entry name" value="ABC_transporter-like_ATP-bd"/>
</dbReference>
<dbReference type="PROSITE" id="PS50893">
    <property type="entry name" value="ABC_TRANSPORTER_2"/>
    <property type="match status" value="1"/>
</dbReference>
<evidence type="ECO:0000259" key="4">
    <source>
        <dbReference type="PROSITE" id="PS50893"/>
    </source>
</evidence>
<name>A0ABU1JWG9_9PROT</name>
<dbReference type="Proteomes" id="UP001262410">
    <property type="component" value="Unassembled WGS sequence"/>
</dbReference>
<dbReference type="SUPFAM" id="SSF50331">
    <property type="entry name" value="MOP-like"/>
    <property type="match status" value="1"/>
</dbReference>
<dbReference type="InterPro" id="IPR003593">
    <property type="entry name" value="AAA+_ATPase"/>
</dbReference>
<evidence type="ECO:0000313" key="5">
    <source>
        <dbReference type="EMBL" id="MDR6292966.1"/>
    </source>
</evidence>
<evidence type="ECO:0000256" key="3">
    <source>
        <dbReference type="ARBA" id="ARBA00022840"/>
    </source>
</evidence>
<dbReference type="Pfam" id="PF00005">
    <property type="entry name" value="ABC_tran"/>
    <property type="match status" value="1"/>
</dbReference>
<dbReference type="InterPro" id="IPR050093">
    <property type="entry name" value="ABC_SmlMolc_Importer"/>
</dbReference>
<dbReference type="RefSeq" id="WP_309799525.1">
    <property type="nucleotide sequence ID" value="NZ_JAVDPW010000010.1"/>
</dbReference>
<gene>
    <name evidence="5" type="ORF">E9232_005511</name>
</gene>
<dbReference type="InterPro" id="IPR017871">
    <property type="entry name" value="ABC_transporter-like_CS"/>
</dbReference>
<keyword evidence="6" id="KW-1185">Reference proteome</keyword>
<dbReference type="InterPro" id="IPR008995">
    <property type="entry name" value="Mo/tungstate-bd_C_term_dom"/>
</dbReference>
<dbReference type="Gene3D" id="3.40.50.300">
    <property type="entry name" value="P-loop containing nucleotide triphosphate hydrolases"/>
    <property type="match status" value="1"/>
</dbReference>
<organism evidence="5 6">
    <name type="scientific">Inquilinus ginsengisoli</name>
    <dbReference type="NCBI Taxonomy" id="363840"/>
    <lineage>
        <taxon>Bacteria</taxon>
        <taxon>Pseudomonadati</taxon>
        <taxon>Pseudomonadota</taxon>
        <taxon>Alphaproteobacteria</taxon>
        <taxon>Rhodospirillales</taxon>
        <taxon>Rhodospirillaceae</taxon>
        <taxon>Inquilinus</taxon>
    </lineage>
</organism>
<reference evidence="5 6" key="1">
    <citation type="submission" date="2023-07" db="EMBL/GenBank/DDBJ databases">
        <title>Sorghum-associated microbial communities from plants grown in Nebraska, USA.</title>
        <authorList>
            <person name="Schachtman D."/>
        </authorList>
    </citation>
    <scope>NUCLEOTIDE SEQUENCE [LARGE SCALE GENOMIC DNA]</scope>
    <source>
        <strain evidence="5 6">584</strain>
    </source>
</reference>
<feature type="domain" description="ABC transporter" evidence="4">
    <location>
        <begin position="5"/>
        <end position="239"/>
    </location>
</feature>
<keyword evidence="2" id="KW-0547">Nucleotide-binding</keyword>
<dbReference type="InterPro" id="IPR013611">
    <property type="entry name" value="Transp-assoc_OB_typ2"/>
</dbReference>
<dbReference type="Pfam" id="PF08402">
    <property type="entry name" value="TOBE_2"/>
    <property type="match status" value="1"/>
</dbReference>
<evidence type="ECO:0000256" key="2">
    <source>
        <dbReference type="ARBA" id="ARBA00022741"/>
    </source>
</evidence>
<dbReference type="InterPro" id="IPR027417">
    <property type="entry name" value="P-loop_NTPase"/>
</dbReference>
<dbReference type="PANTHER" id="PTHR42781">
    <property type="entry name" value="SPERMIDINE/PUTRESCINE IMPORT ATP-BINDING PROTEIN POTA"/>
    <property type="match status" value="1"/>
</dbReference>
<sequence length="357" mass="37717">MTLLLELSGIAKSYGGAAALADLSLAVGAGEYISILGPSGSGKSTMLRVIAGFETPDAGDVRLDGRSILAMPAHERGIGFVFQGFALFPHMSVADNVGFGLRNRSRSPVTDEAEIRRRVAEALELLGLTGLGARAVSQVSGGQKQRVALARTLVADPKIVLLDEPLGALDANLRERMMIELKRIQSQLGGTFLHVTGNEQEALAMGGRVAVLDQGRIAQISPPQTLYNQPGSVRVARFLNCYNIFQGIVGDGAFRFTDAALPLPGAAATGAAAYCIRADKVTVAEGEAPAGPGETGIAGRFIAGEYSGARVTYLFDVAGSRPVEVEYHLSHRRPRSFEAGRRYALRWPAADALVFPG</sequence>
<dbReference type="EMBL" id="JAVDPW010000010">
    <property type="protein sequence ID" value="MDR6292966.1"/>
    <property type="molecule type" value="Genomic_DNA"/>
</dbReference>
<keyword evidence="1" id="KW-0813">Transport</keyword>
<proteinExistence type="predicted"/>
<keyword evidence="3" id="KW-0067">ATP-binding</keyword>
<accession>A0ABU1JWG9</accession>
<dbReference type="SUPFAM" id="SSF52540">
    <property type="entry name" value="P-loop containing nucleoside triphosphate hydrolases"/>
    <property type="match status" value="1"/>
</dbReference>
<protein>
    <submittedName>
        <fullName evidence="5">ABC-type Fe3+/spermidine/putrescine transport system ATPase subunit</fullName>
    </submittedName>
</protein>